<dbReference type="PANTHER" id="PTHR35936">
    <property type="entry name" value="MEMBRANE-BOUND LYTIC MUREIN TRANSGLYCOSYLASE F"/>
    <property type="match status" value="1"/>
</dbReference>
<dbReference type="RefSeq" id="WP_212674797.1">
    <property type="nucleotide sequence ID" value="NZ_JAGSPJ010000002.1"/>
</dbReference>
<proteinExistence type="predicted"/>
<keyword evidence="4" id="KW-1185">Reference proteome</keyword>
<reference evidence="3" key="1">
    <citation type="submission" date="2021-04" db="EMBL/GenBank/DDBJ databases">
        <title>novel species isolated from subtropical streams in China.</title>
        <authorList>
            <person name="Lu H."/>
        </authorList>
    </citation>
    <scope>NUCLEOTIDE SEQUENCE</scope>
    <source>
        <strain evidence="3">FT137W</strain>
    </source>
</reference>
<evidence type="ECO:0000259" key="2">
    <source>
        <dbReference type="SMART" id="SM00062"/>
    </source>
</evidence>
<dbReference type="SMART" id="SM00062">
    <property type="entry name" value="PBPb"/>
    <property type="match status" value="1"/>
</dbReference>
<protein>
    <submittedName>
        <fullName evidence="3">Transporter substrate-binding domain-containing protein</fullName>
    </submittedName>
</protein>
<evidence type="ECO:0000256" key="1">
    <source>
        <dbReference type="ARBA" id="ARBA00022729"/>
    </source>
</evidence>
<dbReference type="Proteomes" id="UP000678545">
    <property type="component" value="Unassembled WGS sequence"/>
</dbReference>
<dbReference type="PANTHER" id="PTHR35936:SF25">
    <property type="entry name" value="ABC TRANSPORTER SUBSTRATE-BINDING PROTEIN"/>
    <property type="match status" value="1"/>
</dbReference>
<evidence type="ECO:0000313" key="3">
    <source>
        <dbReference type="EMBL" id="MBR7799668.1"/>
    </source>
</evidence>
<dbReference type="InterPro" id="IPR001638">
    <property type="entry name" value="Solute-binding_3/MltF_N"/>
</dbReference>
<accession>A0A941ID77</accession>
<evidence type="ECO:0000313" key="4">
    <source>
        <dbReference type="Proteomes" id="UP000678545"/>
    </source>
</evidence>
<comment type="caution">
    <text evidence="3">The sequence shown here is derived from an EMBL/GenBank/DDBJ whole genome shotgun (WGS) entry which is preliminary data.</text>
</comment>
<dbReference type="Gene3D" id="3.40.190.10">
    <property type="entry name" value="Periplasmic binding protein-like II"/>
    <property type="match status" value="2"/>
</dbReference>
<sequence>MRWNYDPPYSLRDEHGKITGFYIDLVQEVLTKMNCKAKFVELPWARALAELEAGRLDILPGTLQTAERHRFAEFSEPINHSPNVLFMKKTAISKFNVKHLNDILSMNFRLGIQVNVAYGAEFDKLMKKPAFLKKLTPLYQRNSGWKMANIDRIDGLIADEATGLMELKALGLEQIIVKTTISLSSGPSLVAFSKQSISKDFVQQFNQQLQTLIRNRDFERIRERHIPCAISQQTLGCK</sequence>
<organism evidence="3 4">
    <name type="scientific">Undibacterium fentianense</name>
    <dbReference type="NCBI Taxonomy" id="2828728"/>
    <lineage>
        <taxon>Bacteria</taxon>
        <taxon>Pseudomonadati</taxon>
        <taxon>Pseudomonadota</taxon>
        <taxon>Betaproteobacteria</taxon>
        <taxon>Burkholderiales</taxon>
        <taxon>Oxalobacteraceae</taxon>
        <taxon>Undibacterium</taxon>
    </lineage>
</organism>
<dbReference type="AlphaFoldDB" id="A0A941ID77"/>
<dbReference type="SUPFAM" id="SSF53850">
    <property type="entry name" value="Periplasmic binding protein-like II"/>
    <property type="match status" value="1"/>
</dbReference>
<feature type="domain" description="Solute-binding protein family 3/N-terminal" evidence="2">
    <location>
        <begin position="4"/>
        <end position="227"/>
    </location>
</feature>
<dbReference type="EMBL" id="JAGSPJ010000002">
    <property type="protein sequence ID" value="MBR7799668.1"/>
    <property type="molecule type" value="Genomic_DNA"/>
</dbReference>
<dbReference type="Pfam" id="PF00497">
    <property type="entry name" value="SBP_bac_3"/>
    <property type="match status" value="1"/>
</dbReference>
<keyword evidence="1" id="KW-0732">Signal</keyword>
<name>A0A941ID77_9BURK</name>
<gene>
    <name evidence="3" type="ORF">KDM90_06625</name>
</gene>